<evidence type="ECO:0000313" key="3">
    <source>
        <dbReference type="Proteomes" id="UP000823775"/>
    </source>
</evidence>
<feature type="region of interest" description="Disordered" evidence="1">
    <location>
        <begin position="25"/>
        <end position="57"/>
    </location>
</feature>
<comment type="caution">
    <text evidence="2">The sequence shown here is derived from an EMBL/GenBank/DDBJ whole genome shotgun (WGS) entry which is preliminary data.</text>
</comment>
<gene>
    <name evidence="2" type="ORF">HAX54_019950</name>
</gene>
<reference evidence="2 3" key="1">
    <citation type="journal article" date="2021" name="BMC Genomics">
        <title>Datura genome reveals duplications of psychoactive alkaloid biosynthetic genes and high mutation rate following tissue culture.</title>
        <authorList>
            <person name="Rajewski A."/>
            <person name="Carter-House D."/>
            <person name="Stajich J."/>
            <person name="Litt A."/>
        </authorList>
    </citation>
    <scope>NUCLEOTIDE SEQUENCE [LARGE SCALE GENOMIC DNA]</scope>
    <source>
        <strain evidence="2">AR-01</strain>
    </source>
</reference>
<protein>
    <recommendedName>
        <fullName evidence="4">60S ribosomal protein L44</fullName>
    </recommendedName>
</protein>
<organism evidence="2 3">
    <name type="scientific">Datura stramonium</name>
    <name type="common">Jimsonweed</name>
    <name type="synonym">Common thornapple</name>
    <dbReference type="NCBI Taxonomy" id="4076"/>
    <lineage>
        <taxon>Eukaryota</taxon>
        <taxon>Viridiplantae</taxon>
        <taxon>Streptophyta</taxon>
        <taxon>Embryophyta</taxon>
        <taxon>Tracheophyta</taxon>
        <taxon>Spermatophyta</taxon>
        <taxon>Magnoliopsida</taxon>
        <taxon>eudicotyledons</taxon>
        <taxon>Gunneridae</taxon>
        <taxon>Pentapetalae</taxon>
        <taxon>asterids</taxon>
        <taxon>lamiids</taxon>
        <taxon>Solanales</taxon>
        <taxon>Solanaceae</taxon>
        <taxon>Solanoideae</taxon>
        <taxon>Datureae</taxon>
        <taxon>Datura</taxon>
    </lineage>
</organism>
<dbReference type="EMBL" id="JACEIK010002412">
    <property type="protein sequence ID" value="MCD9561016.1"/>
    <property type="molecule type" value="Genomic_DNA"/>
</dbReference>
<dbReference type="Proteomes" id="UP000823775">
    <property type="component" value="Unassembled WGS sequence"/>
</dbReference>
<feature type="non-terminal residue" evidence="2">
    <location>
        <position position="1"/>
    </location>
</feature>
<evidence type="ECO:0000256" key="1">
    <source>
        <dbReference type="SAM" id="MobiDB-lite"/>
    </source>
</evidence>
<proteinExistence type="predicted"/>
<accession>A0ABS8UQ22</accession>
<evidence type="ECO:0008006" key="4">
    <source>
        <dbReference type="Google" id="ProtNLM"/>
    </source>
</evidence>
<keyword evidence="3" id="KW-1185">Reference proteome</keyword>
<evidence type="ECO:0000313" key="2">
    <source>
        <dbReference type="EMBL" id="MCD9561016.1"/>
    </source>
</evidence>
<sequence>LITTLKEWLRPAKLVAKFHMAKTSKFKSDSKRKNWGKKRGPSRIQLSQYTKKTKTENGKNKNLKRVKTAKVKCFNCEKRITMLEIL</sequence>
<name>A0ABS8UQ22_DATST</name>